<evidence type="ECO:0000313" key="2">
    <source>
        <dbReference type="Proteomes" id="UP000527143"/>
    </source>
</evidence>
<dbReference type="AlphaFoldDB" id="A0A840YK06"/>
<dbReference type="RefSeq" id="WP_184083979.1">
    <property type="nucleotide sequence ID" value="NZ_JACIJF010000001.1"/>
</dbReference>
<gene>
    <name evidence="1" type="ORF">FHT02_000562</name>
</gene>
<proteinExistence type="predicted"/>
<dbReference type="InterPro" id="IPR012334">
    <property type="entry name" value="Pectin_lyas_fold"/>
</dbReference>
<accession>A0A840YK06</accession>
<sequence length="652" mass="68923">MTRATSSGGVRIEVTGARGESFGAVARRVSNVAGVPILSTDTDAQILDKMGSGAAADRIAAEQAADIAEIAALTAPQVYATTAAGLAAVPSGGTFWVAEAGGLRLYRDDAGTATALDVVLTKSALAGDGGASLIGTAEAGTVQEALDIFGELKTTAMLTPEMFGAVGYPTLADAQAGTSDSTAAMQALFNEASAKSIIANGNDRWYRVGTVYVPSELTAMNIKTFSLPSTQDNSPFFIDGQTVKKRNITLVDCGGHGNRENQSQLITSNFDGQRAIFKIWGQTENVHLIRPWAFYAATDGIFVWHAFYEPANGTDYCHRDLVIQDPDCQWNGRHGISLSSIYRGKVCSNGIGFLANNGKDLPGASGGGYTDGRYGRRTPANLSGLFYGRPITFESFLNGDGFDTMEWTGLDCRGNASGALILHLRHETPCYRLRVTNCQFDDPLGGNGDGAFITTATDFDTGVTYTGSDGIVDAAFAGNKYYRNAPFLRNIFGLTVADTLSSVDPAVSAYGFNLAATVQNVAYFSCPSNRAINGLVSPISIQSVAQIMGSSWSATPQDLRFLGFTVLGQLKFHLPLTVTSDAAELGAFDVFLPSGWADISDVRVEVTNNDTAEPVLGGARRSSNAANAVTFRFKATAAHVHLVDLYFTAAKP</sequence>
<evidence type="ECO:0000313" key="1">
    <source>
        <dbReference type="EMBL" id="MBB5709356.1"/>
    </source>
</evidence>
<protein>
    <submittedName>
        <fullName evidence="1">Uncharacterized protein</fullName>
    </submittedName>
</protein>
<organism evidence="1 2">
    <name type="scientific">Sphingomonas xinjiangensis</name>
    <dbReference type="NCBI Taxonomy" id="643568"/>
    <lineage>
        <taxon>Bacteria</taxon>
        <taxon>Pseudomonadati</taxon>
        <taxon>Pseudomonadota</taxon>
        <taxon>Alphaproteobacteria</taxon>
        <taxon>Sphingomonadales</taxon>
        <taxon>Sphingomonadaceae</taxon>
        <taxon>Sphingomonas</taxon>
    </lineage>
</organism>
<comment type="caution">
    <text evidence="1">The sequence shown here is derived from an EMBL/GenBank/DDBJ whole genome shotgun (WGS) entry which is preliminary data.</text>
</comment>
<dbReference type="Proteomes" id="UP000527143">
    <property type="component" value="Unassembled WGS sequence"/>
</dbReference>
<reference evidence="1 2" key="1">
    <citation type="submission" date="2020-08" db="EMBL/GenBank/DDBJ databases">
        <title>Genomic Encyclopedia of Type Strains, Phase IV (KMG-IV): sequencing the most valuable type-strain genomes for metagenomic binning, comparative biology and taxonomic classification.</title>
        <authorList>
            <person name="Goeker M."/>
        </authorList>
    </citation>
    <scope>NUCLEOTIDE SEQUENCE [LARGE SCALE GENOMIC DNA]</scope>
    <source>
        <strain evidence="1 2">DSM 26736</strain>
    </source>
</reference>
<name>A0A840YK06_9SPHN</name>
<keyword evidence="2" id="KW-1185">Reference proteome</keyword>
<dbReference type="EMBL" id="JACIJF010000001">
    <property type="protein sequence ID" value="MBB5709356.1"/>
    <property type="molecule type" value="Genomic_DNA"/>
</dbReference>
<dbReference type="Gene3D" id="2.160.20.10">
    <property type="entry name" value="Single-stranded right-handed beta-helix, Pectin lyase-like"/>
    <property type="match status" value="1"/>
</dbReference>